<dbReference type="AlphaFoldDB" id="A0A6I4MEX7"/>
<evidence type="ECO:0000313" key="3">
    <source>
        <dbReference type="EMBL" id="MWA02794.1"/>
    </source>
</evidence>
<organism evidence="3 4">
    <name type="scientific">Actinomadura physcomitrii</name>
    <dbReference type="NCBI Taxonomy" id="2650748"/>
    <lineage>
        <taxon>Bacteria</taxon>
        <taxon>Bacillati</taxon>
        <taxon>Actinomycetota</taxon>
        <taxon>Actinomycetes</taxon>
        <taxon>Streptosporangiales</taxon>
        <taxon>Thermomonosporaceae</taxon>
        <taxon>Actinomadura</taxon>
    </lineage>
</organism>
<dbReference type="Pfam" id="PF08378">
    <property type="entry name" value="NERD"/>
    <property type="match status" value="1"/>
</dbReference>
<dbReference type="Proteomes" id="UP000462055">
    <property type="component" value="Unassembled WGS sequence"/>
</dbReference>
<dbReference type="EMBL" id="WBMS02000016">
    <property type="protein sequence ID" value="MWA02794.1"/>
    <property type="molecule type" value="Genomic_DNA"/>
</dbReference>
<feature type="domain" description="NERD" evidence="2">
    <location>
        <begin position="172"/>
        <end position="284"/>
    </location>
</feature>
<accession>A0A6I4MEX7</accession>
<evidence type="ECO:0000313" key="4">
    <source>
        <dbReference type="Proteomes" id="UP000462055"/>
    </source>
</evidence>
<feature type="compositionally biased region" description="Low complexity" evidence="1">
    <location>
        <begin position="77"/>
        <end position="89"/>
    </location>
</feature>
<protein>
    <recommendedName>
        <fullName evidence="2">NERD domain-containing protein</fullName>
    </recommendedName>
</protein>
<dbReference type="PROSITE" id="PS50965">
    <property type="entry name" value="NERD"/>
    <property type="match status" value="1"/>
</dbReference>
<sequence>MDGLEAKVWRRYGHLRIYVSRGDDGIGWYDVRTGRHELTVPDLAVPFWDTVRAECRTLGEPEPRTRPAARPPRSDRPTTPNDRTAAEAAPRPPATPVRRRPPARNGHPPATDAGRPSTADGELAPAAAERDIDLALNRPGAAAQARADELRDWRTRLAAFFGARTQARDFAVGAKAERVIGGKLDKWARKHGWHVLHAVPVGRRGADIDHVLIGPFGVVTVNTKSTRGKVWVADNGLMVGGTKVDYLRNSRHEAQRARRLLADACGRHVPVQAAVVFVGAKGFTVRNGGPRDVAVLRDVRAFRRWLRHCGKVLSPEQVAEVHAAARRPTTWRP</sequence>
<dbReference type="InterPro" id="IPR011528">
    <property type="entry name" value="NERD"/>
</dbReference>
<keyword evidence="4" id="KW-1185">Reference proteome</keyword>
<gene>
    <name evidence="3" type="ORF">F8568_020925</name>
</gene>
<comment type="caution">
    <text evidence="3">The sequence shown here is derived from an EMBL/GenBank/DDBJ whole genome shotgun (WGS) entry which is preliminary data.</text>
</comment>
<reference evidence="3" key="1">
    <citation type="submission" date="2019-12" db="EMBL/GenBank/DDBJ databases">
        <title>Actinomadura physcomitrii sp. nov., a novel actinomycete isolated from moss [Physcomitrium sphaericum (Ludw) Fuernr].</title>
        <authorList>
            <person name="Zhuang X."/>
        </authorList>
    </citation>
    <scope>NUCLEOTIDE SEQUENCE [LARGE SCALE GENOMIC DNA]</scope>
    <source>
        <strain evidence="3">LD22</strain>
    </source>
</reference>
<feature type="region of interest" description="Disordered" evidence="1">
    <location>
        <begin position="56"/>
        <end position="123"/>
    </location>
</feature>
<evidence type="ECO:0000259" key="2">
    <source>
        <dbReference type="PROSITE" id="PS50965"/>
    </source>
</evidence>
<proteinExistence type="predicted"/>
<feature type="compositionally biased region" description="Basic and acidic residues" evidence="1">
    <location>
        <begin position="56"/>
        <end position="65"/>
    </location>
</feature>
<name>A0A6I4MEX7_9ACTN</name>
<dbReference type="RefSeq" id="WP_151595339.1">
    <property type="nucleotide sequence ID" value="NZ_WBMS02000016.1"/>
</dbReference>
<evidence type="ECO:0000256" key="1">
    <source>
        <dbReference type="SAM" id="MobiDB-lite"/>
    </source>
</evidence>